<dbReference type="Pfam" id="PF03166">
    <property type="entry name" value="MH2"/>
    <property type="match status" value="1"/>
</dbReference>
<dbReference type="InterPro" id="IPR017855">
    <property type="entry name" value="SMAD-like_dom_sf"/>
</dbReference>
<keyword evidence="3" id="KW-0862">Zinc</keyword>
<dbReference type="SUPFAM" id="SSF56366">
    <property type="entry name" value="SMAD MH1 domain"/>
    <property type="match status" value="1"/>
</dbReference>
<dbReference type="SMART" id="SM00524">
    <property type="entry name" value="DWB"/>
    <property type="match status" value="1"/>
</dbReference>
<evidence type="ECO:0000256" key="7">
    <source>
        <dbReference type="RuleBase" id="RU361195"/>
    </source>
</evidence>
<comment type="subcellular location">
    <subcellularLocation>
        <location evidence="7">Cytoplasm</location>
    </subcellularLocation>
    <subcellularLocation>
        <location evidence="7">Nucleus</location>
    </subcellularLocation>
</comment>
<dbReference type="PANTHER" id="PTHR13703">
    <property type="entry name" value="SMAD"/>
    <property type="match status" value="1"/>
</dbReference>
<dbReference type="GO" id="GO:0051239">
    <property type="term" value="P:regulation of multicellular organismal process"/>
    <property type="evidence" value="ECO:0007669"/>
    <property type="project" value="UniProtKB-ARBA"/>
</dbReference>
<evidence type="ECO:0000259" key="9">
    <source>
        <dbReference type="PROSITE" id="PS51075"/>
    </source>
</evidence>
<name>L7MEE1_RHIPC</name>
<dbReference type="GO" id="GO:0046872">
    <property type="term" value="F:metal ion binding"/>
    <property type="evidence" value="ECO:0007669"/>
    <property type="project" value="UniProtKB-KW"/>
</dbReference>
<reference evidence="11" key="2">
    <citation type="journal article" date="2015" name="J. Proteomics">
        <title>Sexual differences in the sialomes of the zebra tick, Rhipicephalus pulchellus.</title>
        <authorList>
            <person name="Tan A.W."/>
            <person name="Francischetti I.M."/>
            <person name="Slovak M."/>
            <person name="Kini R.M."/>
            <person name="Ribeiro J.M."/>
        </authorList>
    </citation>
    <scope>NUCLEOTIDE SEQUENCE</scope>
    <source>
        <tissue evidence="11">Salivary gland</tissue>
    </source>
</reference>
<feature type="compositionally biased region" description="Low complexity" evidence="8">
    <location>
        <begin position="191"/>
        <end position="201"/>
    </location>
</feature>
<feature type="non-terminal residue" evidence="11">
    <location>
        <position position="1"/>
    </location>
</feature>
<dbReference type="GO" id="GO:0006357">
    <property type="term" value="P:regulation of transcription by RNA polymerase II"/>
    <property type="evidence" value="ECO:0007669"/>
    <property type="project" value="TreeGrafter"/>
</dbReference>
<dbReference type="EMBL" id="GACK01002837">
    <property type="protein sequence ID" value="JAA62197.1"/>
    <property type="molecule type" value="mRNA"/>
</dbReference>
<dbReference type="GO" id="GO:0070411">
    <property type="term" value="F:I-SMAD binding"/>
    <property type="evidence" value="ECO:0007669"/>
    <property type="project" value="TreeGrafter"/>
</dbReference>
<dbReference type="GO" id="GO:0050793">
    <property type="term" value="P:regulation of developmental process"/>
    <property type="evidence" value="ECO:0007669"/>
    <property type="project" value="UniProtKB-ARBA"/>
</dbReference>
<accession>L7MEE1</accession>
<keyword evidence="5 7" id="KW-0804">Transcription</keyword>
<keyword evidence="4 7" id="KW-0805">Transcription regulation</keyword>
<dbReference type="PANTHER" id="PTHR13703:SF54">
    <property type="entry name" value="MOTHERS AGAINST DECAPENTAPLEGIC HOMOLOG"/>
    <property type="match status" value="1"/>
</dbReference>
<keyword evidence="7" id="KW-0963">Cytoplasm</keyword>
<dbReference type="GO" id="GO:0060395">
    <property type="term" value="P:SMAD protein signal transduction"/>
    <property type="evidence" value="ECO:0007669"/>
    <property type="project" value="TreeGrafter"/>
</dbReference>
<evidence type="ECO:0000256" key="6">
    <source>
        <dbReference type="ARBA" id="ARBA00023242"/>
    </source>
</evidence>
<dbReference type="GO" id="GO:0005737">
    <property type="term" value="C:cytoplasm"/>
    <property type="evidence" value="ECO:0007669"/>
    <property type="project" value="UniProtKB-SubCell"/>
</dbReference>
<evidence type="ECO:0000256" key="8">
    <source>
        <dbReference type="SAM" id="MobiDB-lite"/>
    </source>
</evidence>
<feature type="domain" description="MH1" evidence="9">
    <location>
        <begin position="44"/>
        <end position="185"/>
    </location>
</feature>
<evidence type="ECO:0000259" key="10">
    <source>
        <dbReference type="PROSITE" id="PS51076"/>
    </source>
</evidence>
<keyword evidence="6 7" id="KW-0539">Nucleus</keyword>
<dbReference type="InterPro" id="IPR013019">
    <property type="entry name" value="MAD_homology_MH1"/>
</dbReference>
<evidence type="ECO:0000256" key="5">
    <source>
        <dbReference type="ARBA" id="ARBA00023163"/>
    </source>
</evidence>
<feature type="region of interest" description="Disordered" evidence="8">
    <location>
        <begin position="182"/>
        <end position="217"/>
    </location>
</feature>
<evidence type="ECO:0000256" key="1">
    <source>
        <dbReference type="ARBA" id="ARBA00005545"/>
    </source>
</evidence>
<dbReference type="CDD" id="cd10489">
    <property type="entry name" value="MH1_SMAD_6_7"/>
    <property type="match status" value="1"/>
</dbReference>
<organism evidence="11">
    <name type="scientific">Rhipicephalus pulchellus</name>
    <name type="common">Yellow backed tick</name>
    <name type="synonym">Dermacentor pulchellus</name>
    <dbReference type="NCBI Taxonomy" id="72859"/>
    <lineage>
        <taxon>Eukaryota</taxon>
        <taxon>Metazoa</taxon>
        <taxon>Ecdysozoa</taxon>
        <taxon>Arthropoda</taxon>
        <taxon>Chelicerata</taxon>
        <taxon>Arachnida</taxon>
        <taxon>Acari</taxon>
        <taxon>Parasitiformes</taxon>
        <taxon>Ixodida</taxon>
        <taxon>Ixodoidea</taxon>
        <taxon>Ixodidae</taxon>
        <taxon>Rhipicephalinae</taxon>
        <taxon>Rhipicephalus</taxon>
        <taxon>Rhipicephalus</taxon>
    </lineage>
</organism>
<evidence type="ECO:0000256" key="2">
    <source>
        <dbReference type="ARBA" id="ARBA00022723"/>
    </source>
</evidence>
<protein>
    <recommendedName>
        <fullName evidence="7">Mothers against decapentaplegic homolog</fullName>
        <shortName evidence="7">MAD homolog</shortName>
        <shortName evidence="7">Mothers against DPP homolog</shortName>
    </recommendedName>
    <alternativeName>
        <fullName evidence="7">SMAD family member</fullName>
    </alternativeName>
</protein>
<reference evidence="11" key="1">
    <citation type="submission" date="2012-11" db="EMBL/GenBank/DDBJ databases">
        <authorList>
            <person name="Lucero-Rivera Y.E."/>
            <person name="Tovar-Ramirez D."/>
        </authorList>
    </citation>
    <scope>NUCLEOTIDE SEQUENCE</scope>
    <source>
        <tissue evidence="11">Salivary gland</tissue>
    </source>
</reference>
<evidence type="ECO:0000256" key="3">
    <source>
        <dbReference type="ARBA" id="ARBA00022833"/>
    </source>
</evidence>
<dbReference type="GO" id="GO:0009653">
    <property type="term" value="P:anatomical structure morphogenesis"/>
    <property type="evidence" value="ECO:0007669"/>
    <property type="project" value="TreeGrafter"/>
</dbReference>
<dbReference type="GO" id="GO:0009791">
    <property type="term" value="P:post-embryonic development"/>
    <property type="evidence" value="ECO:0007669"/>
    <property type="project" value="UniProtKB-ARBA"/>
</dbReference>
<dbReference type="GO" id="GO:0140416">
    <property type="term" value="F:transcription regulator inhibitor activity"/>
    <property type="evidence" value="ECO:0007669"/>
    <property type="project" value="TreeGrafter"/>
</dbReference>
<evidence type="ECO:0000313" key="11">
    <source>
        <dbReference type="EMBL" id="JAA62197.1"/>
    </source>
</evidence>
<keyword evidence="2" id="KW-0479">Metal-binding</keyword>
<proteinExistence type="evidence at transcript level"/>
<dbReference type="PROSITE" id="PS51075">
    <property type="entry name" value="MH1"/>
    <property type="match status" value="1"/>
</dbReference>
<comment type="similarity">
    <text evidence="1 7">Belongs to the dwarfin/SMAD family.</text>
</comment>
<dbReference type="GO" id="GO:0030154">
    <property type="term" value="P:cell differentiation"/>
    <property type="evidence" value="ECO:0007669"/>
    <property type="project" value="TreeGrafter"/>
</dbReference>
<dbReference type="Gene3D" id="3.90.520.10">
    <property type="entry name" value="SMAD MH1 domain"/>
    <property type="match status" value="1"/>
</dbReference>
<dbReference type="Pfam" id="PF03165">
    <property type="entry name" value="MH1"/>
    <property type="match status" value="1"/>
</dbReference>
<feature type="domain" description="MH2" evidence="10">
    <location>
        <begin position="244"/>
        <end position="425"/>
    </location>
</feature>
<dbReference type="Gene3D" id="2.60.200.10">
    <property type="match status" value="1"/>
</dbReference>
<dbReference type="InterPro" id="IPR036578">
    <property type="entry name" value="SMAD_MH1_sf"/>
</dbReference>
<dbReference type="InterPro" id="IPR008984">
    <property type="entry name" value="SMAD_FHA_dom_sf"/>
</dbReference>
<dbReference type="GO" id="GO:0071144">
    <property type="term" value="C:heteromeric SMAD protein complex"/>
    <property type="evidence" value="ECO:0007669"/>
    <property type="project" value="TreeGrafter"/>
</dbReference>
<dbReference type="SUPFAM" id="SSF49879">
    <property type="entry name" value="SMAD/FHA domain"/>
    <property type="match status" value="1"/>
</dbReference>
<evidence type="ECO:0000256" key="4">
    <source>
        <dbReference type="ARBA" id="ARBA00023015"/>
    </source>
</evidence>
<dbReference type="AlphaFoldDB" id="L7MEE1"/>
<dbReference type="SMART" id="SM00523">
    <property type="entry name" value="DWA"/>
    <property type="match status" value="1"/>
</dbReference>
<dbReference type="InterPro" id="IPR013790">
    <property type="entry name" value="Dwarfin"/>
</dbReference>
<dbReference type="PROSITE" id="PS51076">
    <property type="entry name" value="MH2"/>
    <property type="match status" value="1"/>
</dbReference>
<dbReference type="InterPro" id="IPR003619">
    <property type="entry name" value="MAD_homology1_Dwarfin-type"/>
</dbReference>
<dbReference type="InterPro" id="IPR001132">
    <property type="entry name" value="SMAD_dom_Dwarfin-type"/>
</dbReference>
<sequence>GPHWGGGDSDSGEQRVPLGGLYATASWDVSALWCAFMFASKRCKLVKRLWEESRNLVVSYYAPSQPPLCAAAPPAFNYEAFCSVEDRKAVESMLKLLEVPQLQKMLQAVQTKGREGCECLLLPRDDVKLSREMVAPHVLCCRLWRFPQLRHQYELRRLPWCAAASPPEVCCNPYHWSMVQKPESPPPPYSPQTQEESYPPVESSPPPPYSRQPTGNAYSSFDHSATLDCTSGTAVETCGEDEPWCRIAYWELTKRVGDLYAVRRPCLHITFDESPASLSSSNEEALRLHSLAAHCSSSGVNEEAVAKTRSKIGQGLTLWYDSEGVWLYNRSEHAVFVASPTLDVPQVRNLTVFKVLPGIAKLVFNWEKAHIYSSCPPDPWDGPHATNVARISFVKGWGPKYARQIVTALPCSLELFFRTTPPPPR</sequence>